<protein>
    <recommendedName>
        <fullName evidence="8">ABC3 transporter permease C-terminal domain-containing protein</fullName>
    </recommendedName>
</protein>
<dbReference type="Pfam" id="PF02687">
    <property type="entry name" value="FtsX"/>
    <property type="match status" value="1"/>
</dbReference>
<accession>A0A410FWB1</accession>
<evidence type="ECO:0000256" key="3">
    <source>
        <dbReference type="ARBA" id="ARBA00022692"/>
    </source>
</evidence>
<feature type="transmembrane region" description="Helical" evidence="7">
    <location>
        <begin position="87"/>
        <end position="111"/>
    </location>
</feature>
<evidence type="ECO:0000256" key="1">
    <source>
        <dbReference type="ARBA" id="ARBA00004651"/>
    </source>
</evidence>
<dbReference type="GO" id="GO:0022857">
    <property type="term" value="F:transmembrane transporter activity"/>
    <property type="evidence" value="ECO:0007669"/>
    <property type="project" value="TreeGrafter"/>
</dbReference>
<evidence type="ECO:0000256" key="5">
    <source>
        <dbReference type="ARBA" id="ARBA00023136"/>
    </source>
</evidence>
<evidence type="ECO:0000259" key="8">
    <source>
        <dbReference type="Pfam" id="PF02687"/>
    </source>
</evidence>
<evidence type="ECO:0000256" key="2">
    <source>
        <dbReference type="ARBA" id="ARBA00022475"/>
    </source>
</evidence>
<evidence type="ECO:0000313" key="10">
    <source>
        <dbReference type="Proteomes" id="UP000287233"/>
    </source>
</evidence>
<name>A0A410FWB1_BIPS1</name>
<dbReference type="EMBL" id="CP034928">
    <property type="protein sequence ID" value="QAA77200.1"/>
    <property type="molecule type" value="Genomic_DNA"/>
</dbReference>
<comment type="subcellular location">
    <subcellularLocation>
        <location evidence="1">Cell membrane</location>
        <topology evidence="1">Multi-pass membrane protein</topology>
    </subcellularLocation>
</comment>
<reference evidence="10" key="1">
    <citation type="submission" date="2018-12" db="EMBL/GenBank/DDBJ databases">
        <title>Complete genome sequence of an uncultured bacterium of the candidate phylum Bipolaricaulota.</title>
        <authorList>
            <person name="Kadnikov V.V."/>
            <person name="Mardanov A.V."/>
            <person name="Beletsky A.V."/>
            <person name="Frank Y.A."/>
            <person name="Karnachuk O.V."/>
            <person name="Ravin N.V."/>
        </authorList>
    </citation>
    <scope>NUCLEOTIDE SEQUENCE [LARGE SCALE GENOMIC DNA]</scope>
</reference>
<comment type="similarity">
    <text evidence="6">Belongs to the ABC-4 integral membrane protein family.</text>
</comment>
<keyword evidence="3 7" id="KW-0812">Transmembrane</keyword>
<dbReference type="PANTHER" id="PTHR30572:SF4">
    <property type="entry name" value="ABC TRANSPORTER PERMEASE YTRF"/>
    <property type="match status" value="1"/>
</dbReference>
<feature type="domain" description="ABC3 transporter permease C-terminal" evidence="8">
    <location>
        <begin position="3"/>
        <end position="118"/>
    </location>
</feature>
<evidence type="ECO:0000256" key="6">
    <source>
        <dbReference type="ARBA" id="ARBA00038076"/>
    </source>
</evidence>
<keyword evidence="4 7" id="KW-1133">Transmembrane helix</keyword>
<evidence type="ECO:0000256" key="7">
    <source>
        <dbReference type="SAM" id="Phobius"/>
    </source>
</evidence>
<dbReference type="PANTHER" id="PTHR30572">
    <property type="entry name" value="MEMBRANE COMPONENT OF TRANSPORTER-RELATED"/>
    <property type="match status" value="1"/>
</dbReference>
<keyword evidence="2" id="KW-1003">Cell membrane</keyword>
<evidence type="ECO:0000256" key="4">
    <source>
        <dbReference type="ARBA" id="ARBA00022989"/>
    </source>
</evidence>
<gene>
    <name evidence="9" type="ORF">BIP78_1434</name>
</gene>
<dbReference type="InterPro" id="IPR050250">
    <property type="entry name" value="Macrolide_Exporter_MacB"/>
</dbReference>
<sequence length="128" mass="13166">MFTLVFFSVLEVLTISFLERTREVGTVRALGASRGRVFAGFVGEGVVVGIVGGLSGAIVGAVAAALFNALGLTFVPPGGNMPQPIRVAINTSTVAIPFLVALGATFLSSLYPASKNARLTVVEALRSL</sequence>
<dbReference type="InterPro" id="IPR003838">
    <property type="entry name" value="ABC3_permease_C"/>
</dbReference>
<organism evidence="9 10">
    <name type="scientific">Bipolaricaulis sibiricus</name>
    <dbReference type="NCBI Taxonomy" id="2501609"/>
    <lineage>
        <taxon>Bacteria</taxon>
        <taxon>Candidatus Bipolaricaulota</taxon>
        <taxon>Candidatus Bipolaricaulia</taxon>
        <taxon>Candidatus Bipolaricaulales</taxon>
        <taxon>Candidatus Bipolaricaulaceae</taxon>
        <taxon>Candidatus Bipolaricaulis</taxon>
    </lineage>
</organism>
<feature type="transmembrane region" description="Helical" evidence="7">
    <location>
        <begin position="46"/>
        <end position="75"/>
    </location>
</feature>
<dbReference type="AlphaFoldDB" id="A0A410FWB1"/>
<dbReference type="KEGG" id="bih:BIP78_1434"/>
<proteinExistence type="inferred from homology"/>
<keyword evidence="5 7" id="KW-0472">Membrane</keyword>
<evidence type="ECO:0000313" key="9">
    <source>
        <dbReference type="EMBL" id="QAA77200.1"/>
    </source>
</evidence>
<dbReference type="Proteomes" id="UP000287233">
    <property type="component" value="Chromosome"/>
</dbReference>
<dbReference type="GO" id="GO:0005886">
    <property type="term" value="C:plasma membrane"/>
    <property type="evidence" value="ECO:0007669"/>
    <property type="project" value="UniProtKB-SubCell"/>
</dbReference>